<dbReference type="PANTHER" id="PTHR33452">
    <property type="entry name" value="OXIDOREDUCTASE CATD-RELATED"/>
    <property type="match status" value="1"/>
</dbReference>
<dbReference type="Pfam" id="PF07681">
    <property type="entry name" value="DoxX"/>
    <property type="match status" value="1"/>
</dbReference>
<accession>A0A1G2MG93</accession>
<evidence type="ECO:0000313" key="9">
    <source>
        <dbReference type="Proteomes" id="UP000177130"/>
    </source>
</evidence>
<gene>
    <name evidence="8" type="ORF">A3C72_03955</name>
</gene>
<comment type="similarity">
    <text evidence="2">Belongs to the DoxX family.</text>
</comment>
<dbReference type="InterPro" id="IPR032808">
    <property type="entry name" value="DoxX"/>
</dbReference>
<evidence type="ECO:0008006" key="10">
    <source>
        <dbReference type="Google" id="ProtNLM"/>
    </source>
</evidence>
<keyword evidence="3" id="KW-1003">Cell membrane</keyword>
<proteinExistence type="inferred from homology"/>
<organism evidence="8 9">
    <name type="scientific">Candidatus Taylorbacteria bacterium RIFCSPHIGHO2_02_FULL_43_32b</name>
    <dbReference type="NCBI Taxonomy" id="1802306"/>
    <lineage>
        <taxon>Bacteria</taxon>
        <taxon>Candidatus Tayloriibacteriota</taxon>
    </lineage>
</organism>
<dbReference type="PANTHER" id="PTHR33452:SF1">
    <property type="entry name" value="INNER MEMBRANE PROTEIN YPHA-RELATED"/>
    <property type="match status" value="1"/>
</dbReference>
<reference evidence="8 9" key="1">
    <citation type="journal article" date="2016" name="Nat. Commun.">
        <title>Thousands of microbial genomes shed light on interconnected biogeochemical processes in an aquifer system.</title>
        <authorList>
            <person name="Anantharaman K."/>
            <person name="Brown C.T."/>
            <person name="Hug L.A."/>
            <person name="Sharon I."/>
            <person name="Castelle C.J."/>
            <person name="Probst A.J."/>
            <person name="Thomas B.C."/>
            <person name="Singh A."/>
            <person name="Wilkins M.J."/>
            <person name="Karaoz U."/>
            <person name="Brodie E.L."/>
            <person name="Williams K.H."/>
            <person name="Hubbard S.S."/>
            <person name="Banfield J.F."/>
        </authorList>
    </citation>
    <scope>NUCLEOTIDE SEQUENCE [LARGE SCALE GENOMIC DNA]</scope>
</reference>
<evidence type="ECO:0000256" key="3">
    <source>
        <dbReference type="ARBA" id="ARBA00022475"/>
    </source>
</evidence>
<protein>
    <recommendedName>
        <fullName evidence="10">DoxX family protein</fullName>
    </recommendedName>
</protein>
<sequence>MLSIFPELLTYQLLAPLMLRLVIGFIFIDFGWSKVTRQRAQKAVFFESINLKPGVLFVWIVGIIEILAGLSLLAGFMTQIGALISSIILLISLFLKKKHPDSFESSFGYLFLCLIIALSLLVSHPGFYSIDLGL</sequence>
<dbReference type="GO" id="GO:0005886">
    <property type="term" value="C:plasma membrane"/>
    <property type="evidence" value="ECO:0007669"/>
    <property type="project" value="UniProtKB-SubCell"/>
</dbReference>
<dbReference type="EMBL" id="MHRK01000045">
    <property type="protein sequence ID" value="OHA22935.1"/>
    <property type="molecule type" value="Genomic_DNA"/>
</dbReference>
<dbReference type="STRING" id="1802306.A3C72_03955"/>
<evidence type="ECO:0000256" key="2">
    <source>
        <dbReference type="ARBA" id="ARBA00006679"/>
    </source>
</evidence>
<dbReference type="InterPro" id="IPR051907">
    <property type="entry name" value="DoxX-like_oxidoreductase"/>
</dbReference>
<dbReference type="Proteomes" id="UP000177130">
    <property type="component" value="Unassembled WGS sequence"/>
</dbReference>
<feature type="transmembrane region" description="Helical" evidence="7">
    <location>
        <begin position="76"/>
        <end position="95"/>
    </location>
</feature>
<keyword evidence="6 7" id="KW-0472">Membrane</keyword>
<evidence type="ECO:0000256" key="1">
    <source>
        <dbReference type="ARBA" id="ARBA00004651"/>
    </source>
</evidence>
<evidence type="ECO:0000256" key="5">
    <source>
        <dbReference type="ARBA" id="ARBA00022989"/>
    </source>
</evidence>
<evidence type="ECO:0000313" key="8">
    <source>
        <dbReference type="EMBL" id="OHA22935.1"/>
    </source>
</evidence>
<comment type="subcellular location">
    <subcellularLocation>
        <location evidence="1">Cell membrane</location>
        <topology evidence="1">Multi-pass membrane protein</topology>
    </subcellularLocation>
</comment>
<evidence type="ECO:0000256" key="7">
    <source>
        <dbReference type="SAM" id="Phobius"/>
    </source>
</evidence>
<evidence type="ECO:0000256" key="6">
    <source>
        <dbReference type="ARBA" id="ARBA00023136"/>
    </source>
</evidence>
<feature type="transmembrane region" description="Helical" evidence="7">
    <location>
        <begin position="53"/>
        <end position="70"/>
    </location>
</feature>
<dbReference type="AlphaFoldDB" id="A0A1G2MG93"/>
<keyword evidence="4 7" id="KW-0812">Transmembrane</keyword>
<feature type="transmembrane region" description="Helical" evidence="7">
    <location>
        <begin position="12"/>
        <end position="32"/>
    </location>
</feature>
<evidence type="ECO:0000256" key="4">
    <source>
        <dbReference type="ARBA" id="ARBA00022692"/>
    </source>
</evidence>
<name>A0A1G2MG93_9BACT</name>
<feature type="transmembrane region" description="Helical" evidence="7">
    <location>
        <begin position="107"/>
        <end position="128"/>
    </location>
</feature>
<comment type="caution">
    <text evidence="8">The sequence shown here is derived from an EMBL/GenBank/DDBJ whole genome shotgun (WGS) entry which is preliminary data.</text>
</comment>
<keyword evidence="5 7" id="KW-1133">Transmembrane helix</keyword>